<dbReference type="InterPro" id="IPR008928">
    <property type="entry name" value="6-hairpin_glycosidase_sf"/>
</dbReference>
<dbReference type="Pfam" id="PF20736">
    <property type="entry name" value="Glyco_hydro127M"/>
    <property type="match status" value="1"/>
</dbReference>
<evidence type="ECO:0008006" key="5">
    <source>
        <dbReference type="Google" id="ProtNLM"/>
    </source>
</evidence>
<dbReference type="InterPro" id="IPR049046">
    <property type="entry name" value="Beta-AFase-like_GH127_middle"/>
</dbReference>
<evidence type="ECO:0000259" key="2">
    <source>
        <dbReference type="Pfam" id="PF20736"/>
    </source>
</evidence>
<feature type="domain" description="Non-reducing end beta-L-arabinofuranosidase-like GH127 catalytic" evidence="1">
    <location>
        <begin position="13"/>
        <end position="386"/>
    </location>
</feature>
<dbReference type="EMBL" id="SLUN01000024">
    <property type="protein sequence ID" value="TCL62538.1"/>
    <property type="molecule type" value="Genomic_DNA"/>
</dbReference>
<proteinExistence type="predicted"/>
<comment type="caution">
    <text evidence="3">The sequence shown here is derived from an EMBL/GenBank/DDBJ whole genome shotgun (WGS) entry which is preliminary data.</text>
</comment>
<dbReference type="SUPFAM" id="SSF48208">
    <property type="entry name" value="Six-hairpin glycosidases"/>
    <property type="match status" value="1"/>
</dbReference>
<keyword evidence="4" id="KW-1185">Reference proteome</keyword>
<gene>
    <name evidence="3" type="ORF">EDC14_10244</name>
</gene>
<dbReference type="PANTHER" id="PTHR31151">
    <property type="entry name" value="PROLINE-TRNA LIGASE (DUF1680)"/>
    <property type="match status" value="1"/>
</dbReference>
<dbReference type="GO" id="GO:0005975">
    <property type="term" value="P:carbohydrate metabolic process"/>
    <property type="evidence" value="ECO:0007669"/>
    <property type="project" value="InterPro"/>
</dbReference>
<dbReference type="RefSeq" id="WP_132015605.1">
    <property type="nucleotide sequence ID" value="NZ_SLUN01000024.1"/>
</dbReference>
<dbReference type="OrthoDB" id="9757939at2"/>
<dbReference type="InterPro" id="IPR012878">
    <property type="entry name" value="Beta-AFase-like_GH127_cat"/>
</dbReference>
<accession>A0A4R1RA21</accession>
<evidence type="ECO:0000259" key="1">
    <source>
        <dbReference type="Pfam" id="PF07944"/>
    </source>
</evidence>
<organism evidence="3 4">
    <name type="scientific">Hydrogenispora ethanolica</name>
    <dbReference type="NCBI Taxonomy" id="1082276"/>
    <lineage>
        <taxon>Bacteria</taxon>
        <taxon>Bacillati</taxon>
        <taxon>Bacillota</taxon>
        <taxon>Hydrogenispora</taxon>
    </lineage>
</organism>
<dbReference type="Proteomes" id="UP000295008">
    <property type="component" value="Unassembled WGS sequence"/>
</dbReference>
<dbReference type="AlphaFoldDB" id="A0A4R1RA21"/>
<evidence type="ECO:0000313" key="3">
    <source>
        <dbReference type="EMBL" id="TCL62538.1"/>
    </source>
</evidence>
<feature type="domain" description="Non-reducing end beta-L-arabinofuranosidase-like GH127 middle" evidence="2">
    <location>
        <begin position="453"/>
        <end position="513"/>
    </location>
</feature>
<reference evidence="3 4" key="1">
    <citation type="submission" date="2019-03" db="EMBL/GenBank/DDBJ databases">
        <title>Genomic Encyclopedia of Type Strains, Phase IV (KMG-IV): sequencing the most valuable type-strain genomes for metagenomic binning, comparative biology and taxonomic classification.</title>
        <authorList>
            <person name="Goeker M."/>
        </authorList>
    </citation>
    <scope>NUCLEOTIDE SEQUENCE [LARGE SCALE GENOMIC DNA]</scope>
    <source>
        <strain evidence="3 4">LX-B</strain>
    </source>
</reference>
<dbReference type="PANTHER" id="PTHR31151:SF0">
    <property type="entry name" value="PROLINE-TRNA LIGASE (DUF1680)"/>
    <property type="match status" value="1"/>
</dbReference>
<evidence type="ECO:0000313" key="4">
    <source>
        <dbReference type="Proteomes" id="UP000295008"/>
    </source>
</evidence>
<sequence length="607" mass="71007">MESRYQRLPYGSIRLRESIWKQRSALNRQYMLSLSSKNLLQNHYLTAGLWGPDHYPSDCHWGWESPTCEIRGHFLGHWLSAAANYYAMTHDDELKGKADWIVGEIARCQRENGGEWAGSIPEKYLDWLIQGKKVWAPQYVLHKTLMGLLAAYTLTGNEQALEVVIQWSRWFQRWVEQFRREQWDDILDNETGGMLEVWADLYHITRKQEYLDLMVRYDRPRLFHRLIAGEDVLTNKHANTTIPEILGAARAWEVTGESYWWEVVDAYWRLAVSERGYYCTGGQTCEECWTPPRQLAARLSNDNQEHCTVFNMMRLADFLWRWTGDTTYAEYWERNLYNGILAQQNPKTGMVCYYLPMEAGSVKKWGTPTQNFWCCHGTLVQAHSDHGSHVWYEDRQDLVLAQFIPAEAHWRRNDVPIKLVLDDRDSAGHNFRNIQDSLPCERDYFRSDREVWDLIIVCDTPVEFTLKIRIPGWIKGEALIEINGVKEPTSINPSSICALHRVWREDQIHLVFPKALEFSSLPDRPELAAFMNGPVVLAGLCPNEKILKGDRNKPETFLIPSFEYKRIHRGDRGPRYRAVGQGEAIQFIPLYEVEDEQYTLYFPIENN</sequence>
<dbReference type="Pfam" id="PF07944">
    <property type="entry name" value="Beta-AFase-like_GH127_cat"/>
    <property type="match status" value="1"/>
</dbReference>
<name>A0A4R1RA21_HYDET</name>
<protein>
    <recommendedName>
        <fullName evidence="5">DUF1680 family protein</fullName>
    </recommendedName>
</protein>